<dbReference type="InterPro" id="IPR050951">
    <property type="entry name" value="Retrovirus_Pol_polyprotein"/>
</dbReference>
<dbReference type="CDD" id="cd01647">
    <property type="entry name" value="RT_LTR"/>
    <property type="match status" value="1"/>
</dbReference>
<organism evidence="2 3">
    <name type="scientific">Stylophora pistillata</name>
    <name type="common">Smooth cauliflower coral</name>
    <dbReference type="NCBI Taxonomy" id="50429"/>
    <lineage>
        <taxon>Eukaryota</taxon>
        <taxon>Metazoa</taxon>
        <taxon>Cnidaria</taxon>
        <taxon>Anthozoa</taxon>
        <taxon>Hexacorallia</taxon>
        <taxon>Scleractinia</taxon>
        <taxon>Astrocoeniina</taxon>
        <taxon>Pocilloporidae</taxon>
        <taxon>Stylophora</taxon>
    </lineage>
</organism>
<dbReference type="PANTHER" id="PTHR37984:SF8">
    <property type="entry name" value="CCHC-TYPE DOMAIN-CONTAINING PROTEIN"/>
    <property type="match status" value="1"/>
</dbReference>
<feature type="region of interest" description="Disordered" evidence="1">
    <location>
        <begin position="146"/>
        <end position="165"/>
    </location>
</feature>
<dbReference type="Proteomes" id="UP000225706">
    <property type="component" value="Unassembled WGS sequence"/>
</dbReference>
<evidence type="ECO:0000256" key="1">
    <source>
        <dbReference type="SAM" id="MobiDB-lite"/>
    </source>
</evidence>
<evidence type="ECO:0000313" key="2">
    <source>
        <dbReference type="EMBL" id="PFX15178.1"/>
    </source>
</evidence>
<reference evidence="3" key="1">
    <citation type="journal article" date="2017" name="bioRxiv">
        <title>Comparative analysis of the genomes of Stylophora pistillata and Acropora digitifera provides evidence for extensive differences between species of corals.</title>
        <authorList>
            <person name="Voolstra C.R."/>
            <person name="Li Y."/>
            <person name="Liew Y.J."/>
            <person name="Baumgarten S."/>
            <person name="Zoccola D."/>
            <person name="Flot J.-F."/>
            <person name="Tambutte S."/>
            <person name="Allemand D."/>
            <person name="Aranda M."/>
        </authorList>
    </citation>
    <scope>NUCLEOTIDE SEQUENCE [LARGE SCALE GENOMIC DNA]</scope>
</reference>
<gene>
    <name evidence="2" type="primary">POL</name>
    <name evidence="2" type="ORF">AWC38_SpisGene20602</name>
</gene>
<dbReference type="EMBL" id="LSMT01000676">
    <property type="protein sequence ID" value="PFX15178.1"/>
    <property type="molecule type" value="Genomic_DNA"/>
</dbReference>
<name>A0A2B4RFL9_STYPI</name>
<sequence length="453" mass="50636">MAVSNTPFPCFKTTGDDKHDIDIYTEDLKDYCVMQNWYDSSKETEAQKWTKPDKAIACLRASLPPAARAIYKYSLGLSDEDQKKPHLVIDVLRKFYGASIGVPGERQKFLRLLQEENEPIASWDTSRGGQLRGGQPQRREVNLVETEQDEETFASEATPASSTGKKSATKFFAHLHLGYKGKTKVVKAQIDSASTCNTIPEGSLHKLFPGIRISESKASISTYGNQILHPKGQEKPPLLSGSDAQALQFLKSFADEAHMADNVVKNPPSHLALGSITKQDVLQHYANIFEPGCGKPLGNPLHIEMDSSVTPVHPLRRRIPMSKLDKVNEELSRLCDNGTIKPVMQPTDWLSNILVKREKPNGNIRIGIDPSQTINKALRRPVYTIPTIEEKLPLLKNAKVFTIVDVSEAFHTIELDDESAFLTTFMGPNGRYCFTRMPFRISSGPEEYQRRQA</sequence>
<comment type="caution">
    <text evidence="2">The sequence shown here is derived from an EMBL/GenBank/DDBJ whole genome shotgun (WGS) entry which is preliminary data.</text>
</comment>
<protein>
    <submittedName>
        <fullName evidence="2">Retrovirus-related Pol polyprotein</fullName>
    </submittedName>
</protein>
<dbReference type="Gene3D" id="3.10.10.10">
    <property type="entry name" value="HIV Type 1 Reverse Transcriptase, subunit A, domain 1"/>
    <property type="match status" value="1"/>
</dbReference>
<dbReference type="STRING" id="50429.A0A2B4RFL9"/>
<dbReference type="InterPro" id="IPR043128">
    <property type="entry name" value="Rev_trsase/Diguanyl_cyclase"/>
</dbReference>
<proteinExistence type="predicted"/>
<dbReference type="SUPFAM" id="SSF56672">
    <property type="entry name" value="DNA/RNA polymerases"/>
    <property type="match status" value="1"/>
</dbReference>
<evidence type="ECO:0000313" key="3">
    <source>
        <dbReference type="Proteomes" id="UP000225706"/>
    </source>
</evidence>
<dbReference type="AlphaFoldDB" id="A0A2B4RFL9"/>
<dbReference type="PANTHER" id="PTHR37984">
    <property type="entry name" value="PROTEIN CBG26694"/>
    <property type="match status" value="1"/>
</dbReference>
<accession>A0A2B4RFL9</accession>
<dbReference type="InterPro" id="IPR043502">
    <property type="entry name" value="DNA/RNA_pol_sf"/>
</dbReference>
<keyword evidence="3" id="KW-1185">Reference proteome</keyword>
<dbReference type="Gene3D" id="3.30.70.270">
    <property type="match status" value="1"/>
</dbReference>